<accession>A0A3N1X333</accession>
<comment type="caution">
    <text evidence="1">The sequence shown here is derived from an EMBL/GenBank/DDBJ whole genome shotgun (WGS) entry which is preliminary data.</text>
</comment>
<gene>
    <name evidence="1" type="ORF">EDD66_1222</name>
</gene>
<reference evidence="1 2" key="1">
    <citation type="submission" date="2018-11" db="EMBL/GenBank/DDBJ databases">
        <title>Genomic Encyclopedia of Type Strains, Phase IV (KMG-IV): sequencing the most valuable type-strain genomes for metagenomic binning, comparative biology and taxonomic classification.</title>
        <authorList>
            <person name="Goeker M."/>
        </authorList>
    </citation>
    <scope>NUCLEOTIDE SEQUENCE [LARGE SCALE GENOMIC DNA]</scope>
    <source>
        <strain evidence="1 2">DSM 26537</strain>
    </source>
</reference>
<protein>
    <submittedName>
        <fullName evidence="1">Uncharacterized protein</fullName>
    </submittedName>
</protein>
<organism evidence="1 2">
    <name type="scientific">Mobilisporobacter senegalensis</name>
    <dbReference type="NCBI Taxonomy" id="1329262"/>
    <lineage>
        <taxon>Bacteria</taxon>
        <taxon>Bacillati</taxon>
        <taxon>Bacillota</taxon>
        <taxon>Clostridia</taxon>
        <taxon>Lachnospirales</taxon>
        <taxon>Lachnospiraceae</taxon>
        <taxon>Mobilisporobacter</taxon>
    </lineage>
</organism>
<dbReference type="EMBL" id="RJVG01000022">
    <property type="protein sequence ID" value="ROR21215.1"/>
    <property type="molecule type" value="Genomic_DNA"/>
</dbReference>
<sequence>MRIFKFSHDYDNYYKFDELIEICFKHTSFFTLTEQTNIIRQIPDNEMILYRKFEKELKPFLVKKFDTTKWYCYYVTEQNKLTIDVYKFNEETKRILNSYIDNLFFEAKNKRESLNMPMDICFFRKNKTLFLGTVSHESIASFYLSDQEYNKIKLPAEFVEVDKPLSNFDITLPI</sequence>
<dbReference type="AlphaFoldDB" id="A0A3N1X333"/>
<keyword evidence="2" id="KW-1185">Reference proteome</keyword>
<evidence type="ECO:0000313" key="1">
    <source>
        <dbReference type="EMBL" id="ROR21215.1"/>
    </source>
</evidence>
<dbReference type="RefSeq" id="WP_123611014.1">
    <property type="nucleotide sequence ID" value="NZ_RJVG01000022.1"/>
</dbReference>
<evidence type="ECO:0000313" key="2">
    <source>
        <dbReference type="Proteomes" id="UP000273083"/>
    </source>
</evidence>
<name>A0A3N1X333_9FIRM</name>
<dbReference type="OrthoDB" id="268235at2"/>
<dbReference type="Proteomes" id="UP000273083">
    <property type="component" value="Unassembled WGS sequence"/>
</dbReference>
<proteinExistence type="predicted"/>